<evidence type="ECO:0000313" key="2">
    <source>
        <dbReference type="Proteomes" id="UP001296993"/>
    </source>
</evidence>
<protein>
    <recommendedName>
        <fullName evidence="3">DNA lyase</fullName>
    </recommendedName>
</protein>
<reference evidence="1 2" key="1">
    <citation type="submission" date="2021-03" db="EMBL/GenBank/DDBJ databases">
        <title>Sequencing the genomes of 1000 actinobacteria strains.</title>
        <authorList>
            <person name="Klenk H.-P."/>
        </authorList>
    </citation>
    <scope>NUCLEOTIDE SEQUENCE [LARGE SCALE GENOMIC DNA]</scope>
    <source>
        <strain evidence="1 2">DSM 15797</strain>
    </source>
</reference>
<sequence>MRLWSLHPRYLDTKGLLACWRETLLAQKVLDGGTTGYRNHPQLERFRATADPLATIGLYLGKLAVESDARGYNFNRGLILRPPIGGEGPRIAVTSGQVAYEREHLLAKLAVRDSHREAVLAAEDPPALHPLFEAVPGDIEPWERPSNQPTGP</sequence>
<dbReference type="EMBL" id="JAGIOF010000001">
    <property type="protein sequence ID" value="MBP2388055.1"/>
    <property type="molecule type" value="Genomic_DNA"/>
</dbReference>
<dbReference type="Pfam" id="PF03013">
    <property type="entry name" value="Pyr_excise"/>
    <property type="match status" value="1"/>
</dbReference>
<dbReference type="RefSeq" id="WP_210000825.1">
    <property type="nucleotide sequence ID" value="NZ_BAAAJY010000001.1"/>
</dbReference>
<dbReference type="Proteomes" id="UP001296993">
    <property type="component" value="Unassembled WGS sequence"/>
</dbReference>
<accession>A0ABS4XHW9</accession>
<organism evidence="1 2">
    <name type="scientific">Paeniglutamicibacter kerguelensis</name>
    <dbReference type="NCBI Taxonomy" id="254788"/>
    <lineage>
        <taxon>Bacteria</taxon>
        <taxon>Bacillati</taxon>
        <taxon>Actinomycetota</taxon>
        <taxon>Actinomycetes</taxon>
        <taxon>Micrococcales</taxon>
        <taxon>Micrococcaceae</taxon>
        <taxon>Paeniglutamicibacter</taxon>
    </lineage>
</organism>
<comment type="caution">
    <text evidence="1">The sequence shown here is derived from an EMBL/GenBank/DDBJ whole genome shotgun (WGS) entry which is preliminary data.</text>
</comment>
<keyword evidence="2" id="KW-1185">Reference proteome</keyword>
<evidence type="ECO:0000313" key="1">
    <source>
        <dbReference type="EMBL" id="MBP2388055.1"/>
    </source>
</evidence>
<evidence type="ECO:0008006" key="3">
    <source>
        <dbReference type="Google" id="ProtNLM"/>
    </source>
</evidence>
<dbReference type="InterPro" id="IPR004260">
    <property type="entry name" value="Pyr-dimer_DNA_glycosylase"/>
</dbReference>
<name>A0ABS4XHW9_9MICC</name>
<proteinExistence type="predicted"/>
<gene>
    <name evidence="1" type="ORF">JOF47_003566</name>
</gene>